<organism evidence="1 2">
    <name type="scientific">Parascaris equorum</name>
    <name type="common">Equine roundworm</name>
    <dbReference type="NCBI Taxonomy" id="6256"/>
    <lineage>
        <taxon>Eukaryota</taxon>
        <taxon>Metazoa</taxon>
        <taxon>Ecdysozoa</taxon>
        <taxon>Nematoda</taxon>
        <taxon>Chromadorea</taxon>
        <taxon>Rhabditida</taxon>
        <taxon>Spirurina</taxon>
        <taxon>Ascaridomorpha</taxon>
        <taxon>Ascaridoidea</taxon>
        <taxon>Ascarididae</taxon>
        <taxon>Parascaris</taxon>
    </lineage>
</organism>
<reference evidence="2" key="1">
    <citation type="submission" date="2022-11" db="UniProtKB">
        <authorList>
            <consortium name="WormBaseParasite"/>
        </authorList>
    </citation>
    <scope>IDENTIFICATION</scope>
</reference>
<dbReference type="WBParaSite" id="PEQ_0001394301-mRNA-1">
    <property type="protein sequence ID" value="PEQ_0001394301-mRNA-1"/>
    <property type="gene ID" value="PEQ_0001394301"/>
</dbReference>
<proteinExistence type="predicted"/>
<accession>A0A914S5P1</accession>
<dbReference type="AlphaFoldDB" id="A0A914S5P1"/>
<name>A0A914S5P1_PAREQ</name>
<evidence type="ECO:0000313" key="1">
    <source>
        <dbReference type="Proteomes" id="UP000887564"/>
    </source>
</evidence>
<dbReference type="Proteomes" id="UP000887564">
    <property type="component" value="Unplaced"/>
</dbReference>
<sequence length="26" mass="3031">MEMYTETLSHSYVGMTFPEAAEFVFL</sequence>
<protein>
    <submittedName>
        <fullName evidence="2">Calcium-activated potassium channel BK alpha subunit domain-containing protein</fullName>
    </submittedName>
</protein>
<evidence type="ECO:0000313" key="2">
    <source>
        <dbReference type="WBParaSite" id="PEQ_0001394301-mRNA-1"/>
    </source>
</evidence>
<keyword evidence="1" id="KW-1185">Reference proteome</keyword>